<protein>
    <submittedName>
        <fullName evidence="2">Uncharacterized protein</fullName>
    </submittedName>
</protein>
<feature type="compositionally biased region" description="Low complexity" evidence="1">
    <location>
        <begin position="59"/>
        <end position="71"/>
    </location>
</feature>
<feature type="region of interest" description="Disordered" evidence="1">
    <location>
        <begin position="99"/>
        <end position="140"/>
    </location>
</feature>
<dbReference type="OrthoDB" id="10481280at2759"/>
<evidence type="ECO:0000313" key="2">
    <source>
        <dbReference type="EMBL" id="ESK96795.1"/>
    </source>
</evidence>
<accession>V2XW64</accession>
<gene>
    <name evidence="2" type="ORF">Moror_6667</name>
</gene>
<dbReference type="Proteomes" id="UP000017559">
    <property type="component" value="Unassembled WGS sequence"/>
</dbReference>
<proteinExistence type="predicted"/>
<keyword evidence="3" id="KW-1185">Reference proteome</keyword>
<dbReference type="HOGENOM" id="CLU_1547996_0_0_1"/>
<sequence>MPSRILEPGNAGSMARCMHTFETLVKSVKPIRISALVDLDGLFKQAFDSEHIDEDDLLESPLSSVPSSPLSSAPPTPKLNPDIALPEVNIQLVSSGAVPMAVPSHSKRQSKANKKRKCAENKWSSREYKPPPGTKKRHIEPSLTRVKVVDVDLSKIRVADNGFTGYHADPSLH</sequence>
<comment type="caution">
    <text evidence="2">The sequence shown here is derived from an EMBL/GenBank/DDBJ whole genome shotgun (WGS) entry which is preliminary data.</text>
</comment>
<dbReference type="AlphaFoldDB" id="V2XW64"/>
<organism evidence="2 3">
    <name type="scientific">Moniliophthora roreri (strain MCA 2997)</name>
    <name type="common">Cocoa frosty pod rot fungus</name>
    <name type="synonym">Crinipellis roreri</name>
    <dbReference type="NCBI Taxonomy" id="1381753"/>
    <lineage>
        <taxon>Eukaryota</taxon>
        <taxon>Fungi</taxon>
        <taxon>Dikarya</taxon>
        <taxon>Basidiomycota</taxon>
        <taxon>Agaricomycotina</taxon>
        <taxon>Agaricomycetes</taxon>
        <taxon>Agaricomycetidae</taxon>
        <taxon>Agaricales</taxon>
        <taxon>Marasmiineae</taxon>
        <taxon>Marasmiaceae</taxon>
        <taxon>Moniliophthora</taxon>
    </lineage>
</organism>
<dbReference type="EMBL" id="AWSO01000040">
    <property type="protein sequence ID" value="ESK96795.1"/>
    <property type="molecule type" value="Genomic_DNA"/>
</dbReference>
<feature type="compositionally biased region" description="Basic residues" evidence="1">
    <location>
        <begin position="105"/>
        <end position="117"/>
    </location>
</feature>
<evidence type="ECO:0000313" key="3">
    <source>
        <dbReference type="Proteomes" id="UP000017559"/>
    </source>
</evidence>
<feature type="compositionally biased region" description="Basic and acidic residues" evidence="1">
    <location>
        <begin position="118"/>
        <end position="129"/>
    </location>
</feature>
<dbReference type="KEGG" id="mrr:Moror_6667"/>
<reference evidence="2 3" key="1">
    <citation type="journal article" date="2014" name="BMC Genomics">
        <title>Genome and secretome analysis of the hemibiotrophic fungal pathogen, Moniliophthora roreri, which causes frosty pod rot disease of cacao: mechanisms of the biotrophic and necrotrophic phases.</title>
        <authorList>
            <person name="Meinhardt L.W."/>
            <person name="Costa G.G.L."/>
            <person name="Thomazella D.P.T."/>
            <person name="Teixeira P.J.P.L."/>
            <person name="Carazzolle M.F."/>
            <person name="Schuster S.C."/>
            <person name="Carlson J.E."/>
            <person name="Guiltinan M.J."/>
            <person name="Mieczkowski P."/>
            <person name="Farmer A."/>
            <person name="Ramaraj T."/>
            <person name="Crozier J."/>
            <person name="Davis R.E."/>
            <person name="Shao J."/>
            <person name="Melnick R.L."/>
            <person name="Pereira G.A.G."/>
            <person name="Bailey B.A."/>
        </authorList>
    </citation>
    <scope>NUCLEOTIDE SEQUENCE [LARGE SCALE GENOMIC DNA]</scope>
    <source>
        <strain evidence="2 3">MCA 2997</strain>
    </source>
</reference>
<feature type="region of interest" description="Disordered" evidence="1">
    <location>
        <begin position="58"/>
        <end position="82"/>
    </location>
</feature>
<name>V2XW64_MONRO</name>
<evidence type="ECO:0000256" key="1">
    <source>
        <dbReference type="SAM" id="MobiDB-lite"/>
    </source>
</evidence>